<keyword evidence="2 4" id="KW-0238">DNA-binding</keyword>
<evidence type="ECO:0000313" key="6">
    <source>
        <dbReference type="EMBL" id="MEB3068991.1"/>
    </source>
</evidence>
<evidence type="ECO:0000256" key="1">
    <source>
        <dbReference type="ARBA" id="ARBA00023015"/>
    </source>
</evidence>
<dbReference type="Proteomes" id="UP001299283">
    <property type="component" value="Unassembled WGS sequence"/>
</dbReference>
<keyword evidence="7" id="KW-1185">Reference proteome</keyword>
<dbReference type="SUPFAM" id="SSF46689">
    <property type="entry name" value="Homeodomain-like"/>
    <property type="match status" value="1"/>
</dbReference>
<dbReference type="InterPro" id="IPR001647">
    <property type="entry name" value="HTH_TetR"/>
</dbReference>
<dbReference type="RefSeq" id="WP_225396496.1">
    <property type="nucleotide sequence ID" value="NZ_JAYJJQ010000005.1"/>
</dbReference>
<sequence length="188" mass="20652">MVLEHAEVDLLRDQALDAAERLFYERGIHAVGMDDVRSASGLALRRLYRLFPSKMTLVCAYLERRNDRWLDSLKSHVSIDDTGPRGQVLAVFQWLRSWFETPGFRGCAFVNAFGESGATSPEIVEIVQRHKDEFRSYVTDLVVAAGATADVGRQLALLAEGAMVTAAISASPEPATWAEAAAEALLAQ</sequence>
<keyword evidence="1" id="KW-0805">Transcription regulation</keyword>
<evidence type="ECO:0000259" key="5">
    <source>
        <dbReference type="PROSITE" id="PS50977"/>
    </source>
</evidence>
<dbReference type="Gene3D" id="1.10.357.10">
    <property type="entry name" value="Tetracycline Repressor, domain 2"/>
    <property type="match status" value="1"/>
</dbReference>
<evidence type="ECO:0000256" key="4">
    <source>
        <dbReference type="PROSITE-ProRule" id="PRU00335"/>
    </source>
</evidence>
<dbReference type="Pfam" id="PF00440">
    <property type="entry name" value="TetR_N"/>
    <property type="match status" value="1"/>
</dbReference>
<dbReference type="PROSITE" id="PS50977">
    <property type="entry name" value="HTH_TETR_2"/>
    <property type="match status" value="1"/>
</dbReference>
<gene>
    <name evidence="6" type="ORF">K5L39_07325</name>
</gene>
<dbReference type="PANTHER" id="PTHR47506:SF1">
    <property type="entry name" value="HTH-TYPE TRANSCRIPTIONAL REGULATOR YJDC"/>
    <property type="match status" value="1"/>
</dbReference>
<feature type="DNA-binding region" description="H-T-H motif" evidence="4">
    <location>
        <begin position="32"/>
        <end position="51"/>
    </location>
</feature>
<protein>
    <submittedName>
        <fullName evidence="6">TetR/AcrR family transcriptional regulator</fullName>
    </submittedName>
</protein>
<keyword evidence="3" id="KW-0804">Transcription</keyword>
<evidence type="ECO:0000313" key="7">
    <source>
        <dbReference type="Proteomes" id="UP001299283"/>
    </source>
</evidence>
<feature type="domain" description="HTH tetR-type" evidence="5">
    <location>
        <begin position="9"/>
        <end position="69"/>
    </location>
</feature>
<accession>A0ABU5YV42</accession>
<dbReference type="EMBL" id="JAYJJQ010000005">
    <property type="protein sequence ID" value="MEB3068991.1"/>
    <property type="molecule type" value="Genomic_DNA"/>
</dbReference>
<dbReference type="SUPFAM" id="SSF48498">
    <property type="entry name" value="Tetracyclin repressor-like, C-terminal domain"/>
    <property type="match status" value="1"/>
</dbReference>
<dbReference type="InterPro" id="IPR009057">
    <property type="entry name" value="Homeodomain-like_sf"/>
</dbReference>
<name>A0ABU5YV42_9MYCO</name>
<evidence type="ECO:0000256" key="3">
    <source>
        <dbReference type="ARBA" id="ARBA00023163"/>
    </source>
</evidence>
<comment type="caution">
    <text evidence="6">The sequence shown here is derived from an EMBL/GenBank/DDBJ whole genome shotgun (WGS) entry which is preliminary data.</text>
</comment>
<dbReference type="InterPro" id="IPR036271">
    <property type="entry name" value="Tet_transcr_reg_TetR-rel_C_sf"/>
</dbReference>
<dbReference type="PANTHER" id="PTHR47506">
    <property type="entry name" value="TRANSCRIPTIONAL REGULATORY PROTEIN"/>
    <property type="match status" value="1"/>
</dbReference>
<proteinExistence type="predicted"/>
<evidence type="ECO:0000256" key="2">
    <source>
        <dbReference type="ARBA" id="ARBA00023125"/>
    </source>
</evidence>
<reference evidence="6 7" key="1">
    <citation type="submission" date="2023-12" db="EMBL/GenBank/DDBJ databases">
        <title>Description of new species of Mycobacterium terrae complex isolated from sewage at the Sao Paulo Zoological Park Foundation in Brazil.</title>
        <authorList>
            <person name="Romagnoli C.L."/>
            <person name="Conceicao E.C."/>
            <person name="Machado E."/>
            <person name="Barreto L.B.P.F."/>
            <person name="Sharma A."/>
            <person name="Silva N.M."/>
            <person name="Marques L.E."/>
            <person name="Juliana M.A."/>
            <person name="Lourenco M.C.S."/>
            <person name="Digiampietri L.A."/>
            <person name="Suffys P.N."/>
            <person name="Viana-Niero C."/>
        </authorList>
    </citation>
    <scope>NUCLEOTIDE SEQUENCE [LARGE SCALE GENOMIC DNA]</scope>
    <source>
        <strain evidence="6 7">MYC017</strain>
    </source>
</reference>
<organism evidence="6 7">
    <name type="scientific">[Mycobacterium] vasticus</name>
    <dbReference type="NCBI Taxonomy" id="2875777"/>
    <lineage>
        <taxon>Bacteria</taxon>
        <taxon>Bacillati</taxon>
        <taxon>Actinomycetota</taxon>
        <taxon>Actinomycetes</taxon>
        <taxon>Mycobacteriales</taxon>
        <taxon>Mycobacteriaceae</taxon>
        <taxon>Mycolicibacter</taxon>
    </lineage>
</organism>